<evidence type="ECO:0000313" key="4">
    <source>
        <dbReference type="Proteomes" id="UP000291078"/>
    </source>
</evidence>
<evidence type="ECO:0000256" key="1">
    <source>
        <dbReference type="SAM" id="Phobius"/>
    </source>
</evidence>
<dbReference type="EMBL" id="SGXM01000004">
    <property type="protein sequence ID" value="RZT36758.1"/>
    <property type="molecule type" value="Genomic_DNA"/>
</dbReference>
<reference evidence="3 4" key="1">
    <citation type="journal article" date="2015" name="Stand. Genomic Sci.">
        <title>Genomic Encyclopedia of Bacterial and Archaeal Type Strains, Phase III: the genomes of soil and plant-associated and newly described type strains.</title>
        <authorList>
            <person name="Whitman W.B."/>
            <person name="Woyke T."/>
            <person name="Klenk H.P."/>
            <person name="Zhou Y."/>
            <person name="Lilburn T.G."/>
            <person name="Beck B.J."/>
            <person name="De Vos P."/>
            <person name="Vandamme P."/>
            <person name="Eisen J.A."/>
            <person name="Garrity G."/>
            <person name="Hugenholtz P."/>
            <person name="Kyrpides N.C."/>
        </authorList>
    </citation>
    <scope>NUCLEOTIDE SEQUENCE [LARGE SCALE GENOMIC DNA]</scope>
    <source>
        <strain evidence="3 4">ASC-9842</strain>
    </source>
</reference>
<accession>A0A4Q7RV65</accession>
<organism evidence="3 4">
    <name type="scientific">Cupriavidus agavae</name>
    <dbReference type="NCBI Taxonomy" id="1001822"/>
    <lineage>
        <taxon>Bacteria</taxon>
        <taxon>Pseudomonadati</taxon>
        <taxon>Pseudomonadota</taxon>
        <taxon>Betaproteobacteria</taxon>
        <taxon>Burkholderiales</taxon>
        <taxon>Burkholderiaceae</taxon>
        <taxon>Cupriavidus</taxon>
    </lineage>
</organism>
<keyword evidence="4" id="KW-1185">Reference proteome</keyword>
<dbReference type="AlphaFoldDB" id="A0A4Q7RV65"/>
<dbReference type="RefSeq" id="WP_130392379.1">
    <property type="nucleotide sequence ID" value="NZ_SGXM01000004.1"/>
</dbReference>
<sequence length="335" mass="39169">MYKGWTIPFKINRSLTQEERDQALPRDGAPVARPQQRAALIAMNSTYLDWIDRRFVYRGTMNTFLATLTVLMMIPALIVLNWMGYSIRDDEEYWWTVFLMIVPIYIIFWCIVKLTLRGEYFSYTYWPVRFNRKTRMIHVFRHNGAGGTLSVSWDQVYFHIGVGGKQFPKATYICGHVLDGDIVKDTFALGHDVDDKRALLEMWEFLRCYMNDGPEAAGPHPLDRYVELSVMPSLCNCYIMLHIYYLGSLPLIGKILAYPFVLLYTATRWLVWKTCREPVFPPEVEATCQVERDDPNVWPVPHRCFDFANSVPGLYEYVVKKHQRARKAEQQPLGH</sequence>
<keyword evidence="1" id="KW-0812">Transmembrane</keyword>
<feature type="transmembrane region" description="Helical" evidence="1">
    <location>
        <begin position="251"/>
        <end position="271"/>
    </location>
</feature>
<name>A0A4Q7RV65_9BURK</name>
<feature type="domain" description="DUF6708" evidence="2">
    <location>
        <begin position="107"/>
        <end position="290"/>
    </location>
</feature>
<keyword evidence="1" id="KW-0472">Membrane</keyword>
<dbReference type="Proteomes" id="UP000291078">
    <property type="component" value="Unassembled WGS sequence"/>
</dbReference>
<dbReference type="Pfam" id="PF20455">
    <property type="entry name" value="DUF6708"/>
    <property type="match status" value="1"/>
</dbReference>
<comment type="caution">
    <text evidence="3">The sequence shown here is derived from an EMBL/GenBank/DDBJ whole genome shotgun (WGS) entry which is preliminary data.</text>
</comment>
<evidence type="ECO:0000259" key="2">
    <source>
        <dbReference type="Pfam" id="PF20455"/>
    </source>
</evidence>
<gene>
    <name evidence="3" type="ORF">EV147_3422</name>
</gene>
<keyword evidence="1" id="KW-1133">Transmembrane helix</keyword>
<protein>
    <recommendedName>
        <fullName evidence="2">DUF6708 domain-containing protein</fullName>
    </recommendedName>
</protein>
<evidence type="ECO:0000313" key="3">
    <source>
        <dbReference type="EMBL" id="RZT36758.1"/>
    </source>
</evidence>
<feature type="transmembrane region" description="Helical" evidence="1">
    <location>
        <begin position="93"/>
        <end position="112"/>
    </location>
</feature>
<dbReference type="InterPro" id="IPR046554">
    <property type="entry name" value="DUF6708"/>
</dbReference>
<proteinExistence type="predicted"/>
<dbReference type="OrthoDB" id="8915060at2"/>
<feature type="transmembrane region" description="Helical" evidence="1">
    <location>
        <begin position="63"/>
        <end position="87"/>
    </location>
</feature>